<gene>
    <name evidence="3" type="ORF">B0T23DRAFT_412425</name>
</gene>
<dbReference type="GO" id="GO:0005975">
    <property type="term" value="P:carbohydrate metabolic process"/>
    <property type="evidence" value="ECO:0007669"/>
    <property type="project" value="InterPro"/>
</dbReference>
<dbReference type="InterPro" id="IPR032514">
    <property type="entry name" value="GtaA_central"/>
</dbReference>
<dbReference type="EMBL" id="JAULSX010000004">
    <property type="protein sequence ID" value="KAK3492330.1"/>
    <property type="molecule type" value="Genomic_DNA"/>
</dbReference>
<evidence type="ECO:0000259" key="2">
    <source>
        <dbReference type="Pfam" id="PF17168"/>
    </source>
</evidence>
<evidence type="ECO:0000259" key="1">
    <source>
        <dbReference type="Pfam" id="PF16335"/>
    </source>
</evidence>
<dbReference type="PANTHER" id="PTHR31987:SF1">
    <property type="entry name" value="GLUTAMINASE A"/>
    <property type="match status" value="1"/>
</dbReference>
<comment type="caution">
    <text evidence="3">The sequence shown here is derived from an EMBL/GenBank/DDBJ whole genome shotgun (WGS) entry which is preliminary data.</text>
</comment>
<evidence type="ECO:0000313" key="4">
    <source>
        <dbReference type="Proteomes" id="UP001285908"/>
    </source>
</evidence>
<evidence type="ECO:0000313" key="3">
    <source>
        <dbReference type="EMBL" id="KAK3492330.1"/>
    </source>
</evidence>
<dbReference type="InterPro" id="IPR033433">
    <property type="entry name" value="GtaA_N"/>
</dbReference>
<feature type="domain" description="Glutaminase A central" evidence="1">
    <location>
        <begin position="346"/>
        <end position="697"/>
    </location>
</feature>
<protein>
    <recommendedName>
        <fullName evidence="5">DUF1793-domain-containing protein</fullName>
    </recommendedName>
</protein>
<dbReference type="AlphaFoldDB" id="A0AAJ0I7J5"/>
<dbReference type="GeneID" id="87877107"/>
<name>A0AAJ0I7J5_9PEZI</name>
<dbReference type="Proteomes" id="UP001285908">
    <property type="component" value="Unassembled WGS sequence"/>
</dbReference>
<dbReference type="Pfam" id="PF16335">
    <property type="entry name" value="GtaA_6_Hairpin"/>
    <property type="match status" value="1"/>
</dbReference>
<keyword evidence="4" id="KW-1185">Reference proteome</keyword>
<sequence>MVLLAMWYPKIAAIVAAMCCGMATVHASTYKPARPPAVPMAVRTPYLNSWLQCEPECLLPDNWPRHWTTQILGWQGLVAVDGKVFNWMGKAFQNPVVKQVSLEYTSTKSIFVFDVDGKVNLTVTFLSPVFADDLSRQSQQFSYISAKAKSADGETHDVRLYMDVSGEWASGDLSQKITWAHDKTNKLDYHTFERTEQVEYGENGEIAAWGRWYFTTGSDSGLSWQIGSDQLVRSQFASNQTLTNTVDDTFRAVQENWPVFGFSHDLGNVGSSDIERLFTLGLIQDNVIHFAGINKTLDAVPGLWQSYFNHDDQRAIDAFYDDYQYATSYSSELDNRIQQDSVKAGGQNYATITTLSVRQSFGALQFGGTPSKPYIFLKEISSNSDIQTVDVIFPAYPILLYLNATLARYLLDPLFENQQSGAYPNKWAEHDLGTFPVAKGYPSGNDEPMPLEECGNMVIMTLAYAERTGDSSYLEKHYPILSRWAEFLVEDSLIPSNQLSTDDFAGTLANQTNLAIKGIIGLKAMSRIANLTASSDNWGAIADEYLEQWKVLAINNETDLPHTTLSYNSILVCLLYGDKNSYGLLYNIYADKLLDLNFVDQSIFDMQSRFYQSIAMKYAVPLDTRHTWTKSDWMMFAAAVASPDTKALLIDKLANWIGNTTTNRAMTDLYDAETGGYPQDGPTFVARPVVGGTFALLALPS</sequence>
<proteinExistence type="predicted"/>
<reference evidence="3 4" key="1">
    <citation type="journal article" date="2023" name="Mol. Phylogenet. Evol.">
        <title>Genome-scale phylogeny and comparative genomics of the fungal order Sordariales.</title>
        <authorList>
            <person name="Hensen N."/>
            <person name="Bonometti L."/>
            <person name="Westerberg I."/>
            <person name="Brannstrom I.O."/>
            <person name="Guillou S."/>
            <person name="Cros-Aarteil S."/>
            <person name="Calhoun S."/>
            <person name="Haridas S."/>
            <person name="Kuo A."/>
            <person name="Mondo S."/>
            <person name="Pangilinan J."/>
            <person name="Riley R."/>
            <person name="LaButti K."/>
            <person name="Andreopoulos B."/>
            <person name="Lipzen A."/>
            <person name="Chen C."/>
            <person name="Yan M."/>
            <person name="Daum C."/>
            <person name="Ng V."/>
            <person name="Clum A."/>
            <person name="Steindorff A."/>
            <person name="Ohm R.A."/>
            <person name="Martin F."/>
            <person name="Silar P."/>
            <person name="Natvig D.O."/>
            <person name="Lalanne C."/>
            <person name="Gautier V."/>
            <person name="Ament-Velasquez S.L."/>
            <person name="Kruys A."/>
            <person name="Hutchinson M.I."/>
            <person name="Powell A.J."/>
            <person name="Barry K."/>
            <person name="Miller A.N."/>
            <person name="Grigoriev I.V."/>
            <person name="Debuchy R."/>
            <person name="Gladieux P."/>
            <person name="Hiltunen Thoren M."/>
            <person name="Johannesson H."/>
        </authorList>
    </citation>
    <scope>NUCLEOTIDE SEQUENCE [LARGE SCALE GENOMIC DNA]</scope>
    <source>
        <strain evidence="3 4">FGSC 10403</strain>
    </source>
</reference>
<accession>A0AAJ0I7J5</accession>
<evidence type="ECO:0008006" key="5">
    <source>
        <dbReference type="Google" id="ProtNLM"/>
    </source>
</evidence>
<feature type="domain" description="Glutaminase A N-terminal" evidence="2">
    <location>
        <begin position="107"/>
        <end position="340"/>
    </location>
</feature>
<dbReference type="RefSeq" id="XP_062692788.1">
    <property type="nucleotide sequence ID" value="XM_062839485.1"/>
</dbReference>
<dbReference type="PANTHER" id="PTHR31987">
    <property type="entry name" value="GLUTAMINASE A-RELATED"/>
    <property type="match status" value="1"/>
</dbReference>
<dbReference type="InterPro" id="IPR052743">
    <property type="entry name" value="Glutaminase_GtaA"/>
</dbReference>
<dbReference type="InterPro" id="IPR008928">
    <property type="entry name" value="6-hairpin_glycosidase_sf"/>
</dbReference>
<dbReference type="SUPFAM" id="SSF48208">
    <property type="entry name" value="Six-hairpin glycosidases"/>
    <property type="match status" value="1"/>
</dbReference>
<organism evidence="3 4">
    <name type="scientific">Neurospora hispaniola</name>
    <dbReference type="NCBI Taxonomy" id="588809"/>
    <lineage>
        <taxon>Eukaryota</taxon>
        <taxon>Fungi</taxon>
        <taxon>Dikarya</taxon>
        <taxon>Ascomycota</taxon>
        <taxon>Pezizomycotina</taxon>
        <taxon>Sordariomycetes</taxon>
        <taxon>Sordariomycetidae</taxon>
        <taxon>Sordariales</taxon>
        <taxon>Sordariaceae</taxon>
        <taxon>Neurospora</taxon>
    </lineage>
</organism>
<dbReference type="Pfam" id="PF17168">
    <property type="entry name" value="DUF5127"/>
    <property type="match status" value="1"/>
</dbReference>